<dbReference type="PROSITE" id="PS00383">
    <property type="entry name" value="TYR_PHOSPHATASE_1"/>
    <property type="match status" value="1"/>
</dbReference>
<dbReference type="InterPro" id="IPR016130">
    <property type="entry name" value="Tyr_Pase_AS"/>
</dbReference>
<dbReference type="PANTHER" id="PTHR31126">
    <property type="entry name" value="TYROSINE-PROTEIN PHOSPHATASE"/>
    <property type="match status" value="1"/>
</dbReference>
<sequence>MAAADAGGDRRRHHRGRLPVTTPDDGERLRLASADNFRDVAGPGYATRDGARLRTGVFYRSNDLRLTDDDHGRIGSIGLRAVIDLRSPTEVDLHPDPAVPGAEALHFDAIGIPMERMSSLRSREDAVVLMDDVYRTFVTEDRSRTAFGGVLRQLAIGGPQLFHCSAGKDRTGWVSALLLHIAGVDDPTIESDYLLTNARSAASRARVEAEIAQHLGPDLVGVYEPTLVVASEYLDSAWTAVATHFGDRTSYLRDGLGLDDDVLGRLRELLRVTP</sequence>
<organism evidence="3 4">
    <name type="scientific">Nocardioides humi</name>
    <dbReference type="NCBI Taxonomy" id="449461"/>
    <lineage>
        <taxon>Bacteria</taxon>
        <taxon>Bacillati</taxon>
        <taxon>Actinomycetota</taxon>
        <taxon>Actinomycetes</taxon>
        <taxon>Propionibacteriales</taxon>
        <taxon>Nocardioidaceae</taxon>
        <taxon>Nocardioides</taxon>
    </lineage>
</organism>
<comment type="similarity">
    <text evidence="1">Belongs to the protein-tyrosine phosphatase family.</text>
</comment>
<dbReference type="SUPFAM" id="SSF52799">
    <property type="entry name" value="(Phosphotyrosine protein) phosphatases II"/>
    <property type="match status" value="1"/>
</dbReference>
<dbReference type="Pfam" id="PF13350">
    <property type="entry name" value="Y_phosphatase3"/>
    <property type="match status" value="1"/>
</dbReference>
<gene>
    <name evidence="3" type="ORF">GCM10009788_18120</name>
</gene>
<protein>
    <recommendedName>
        <fullName evidence="5">Protein-tyrosine phosphatase</fullName>
    </recommendedName>
</protein>
<dbReference type="EMBL" id="BAAAOR010000014">
    <property type="protein sequence ID" value="GAA1514111.1"/>
    <property type="molecule type" value="Genomic_DNA"/>
</dbReference>
<evidence type="ECO:0008006" key="5">
    <source>
        <dbReference type="Google" id="ProtNLM"/>
    </source>
</evidence>
<evidence type="ECO:0000313" key="3">
    <source>
        <dbReference type="EMBL" id="GAA1514111.1"/>
    </source>
</evidence>
<name>A0ABN2ABV1_9ACTN</name>
<evidence type="ECO:0000256" key="1">
    <source>
        <dbReference type="ARBA" id="ARBA00009580"/>
    </source>
</evidence>
<evidence type="ECO:0000256" key="2">
    <source>
        <dbReference type="SAM" id="MobiDB-lite"/>
    </source>
</evidence>
<feature type="region of interest" description="Disordered" evidence="2">
    <location>
        <begin position="1"/>
        <end position="26"/>
    </location>
</feature>
<dbReference type="InterPro" id="IPR029021">
    <property type="entry name" value="Prot-tyrosine_phosphatase-like"/>
</dbReference>
<dbReference type="PANTHER" id="PTHR31126:SF1">
    <property type="entry name" value="TYROSINE SPECIFIC PROTEIN PHOSPHATASES DOMAIN-CONTAINING PROTEIN"/>
    <property type="match status" value="1"/>
</dbReference>
<reference evidence="3 4" key="1">
    <citation type="journal article" date="2019" name="Int. J. Syst. Evol. Microbiol.">
        <title>The Global Catalogue of Microorganisms (GCM) 10K type strain sequencing project: providing services to taxonomists for standard genome sequencing and annotation.</title>
        <authorList>
            <consortium name="The Broad Institute Genomics Platform"/>
            <consortium name="The Broad Institute Genome Sequencing Center for Infectious Disease"/>
            <person name="Wu L."/>
            <person name="Ma J."/>
        </authorList>
    </citation>
    <scope>NUCLEOTIDE SEQUENCE [LARGE SCALE GENOMIC DNA]</scope>
    <source>
        <strain evidence="3 4">JCM 14942</strain>
    </source>
</reference>
<keyword evidence="4" id="KW-1185">Reference proteome</keyword>
<evidence type="ECO:0000313" key="4">
    <source>
        <dbReference type="Proteomes" id="UP001500842"/>
    </source>
</evidence>
<dbReference type="Gene3D" id="3.90.190.10">
    <property type="entry name" value="Protein tyrosine phosphatase superfamily"/>
    <property type="match status" value="1"/>
</dbReference>
<proteinExistence type="inferred from homology"/>
<dbReference type="InterPro" id="IPR026893">
    <property type="entry name" value="Tyr/Ser_Pase_IphP-type"/>
</dbReference>
<comment type="caution">
    <text evidence="3">The sequence shown here is derived from an EMBL/GenBank/DDBJ whole genome shotgun (WGS) entry which is preliminary data.</text>
</comment>
<dbReference type="Proteomes" id="UP001500842">
    <property type="component" value="Unassembled WGS sequence"/>
</dbReference>
<accession>A0ABN2ABV1</accession>